<evidence type="ECO:0000313" key="1">
    <source>
        <dbReference type="EMBL" id="ACB44078.1"/>
    </source>
</evidence>
<name>B1XUQ1_POLNS</name>
<reference evidence="1" key="1">
    <citation type="submission" date="2008-03" db="EMBL/GenBank/DDBJ databases">
        <title>Complete sequence of Polynucleobacter necessarius STIR1.</title>
        <authorList>
            <consortium name="US DOE Joint Genome Institute"/>
            <person name="Copeland A."/>
            <person name="Lucas S."/>
            <person name="Lapidus A."/>
            <person name="Barry K."/>
            <person name="Detter J.C."/>
            <person name="Glavina del Rio T."/>
            <person name="Hammon N."/>
            <person name="Israni S."/>
            <person name="Dalin E."/>
            <person name="Tice H."/>
            <person name="Pitluck S."/>
            <person name="Chain P."/>
            <person name="Malfatti S."/>
            <person name="Shin M."/>
            <person name="Vergez L."/>
            <person name="Schmutz J."/>
            <person name="Larimer F."/>
            <person name="Land M."/>
            <person name="Hauser L."/>
            <person name="Kyrpides N."/>
            <person name="Kim E."/>
            <person name="Hahn M."/>
            <person name="Richardson P."/>
        </authorList>
    </citation>
    <scope>NUCLEOTIDE SEQUENCE [LARGE SCALE GENOMIC DNA]</scope>
    <source>
        <strain evidence="1">STIR1</strain>
    </source>
</reference>
<sequence>MEKREICCMATGTFKYLKRLATRNASGERVVNDDGRIE</sequence>
<dbReference type="HOGENOM" id="CLU_3331398_0_0_4"/>
<organism evidence="1">
    <name type="scientific">Polynucleobacter necessarius subsp. necessarius (strain STIR1)</name>
    <dbReference type="NCBI Taxonomy" id="452638"/>
    <lineage>
        <taxon>Bacteria</taxon>
        <taxon>Pseudomonadati</taxon>
        <taxon>Pseudomonadota</taxon>
        <taxon>Betaproteobacteria</taxon>
        <taxon>Burkholderiales</taxon>
        <taxon>Burkholderiaceae</taxon>
        <taxon>Polynucleobacter</taxon>
    </lineage>
</organism>
<dbReference type="KEGG" id="pne:Pnec_0879"/>
<proteinExistence type="predicted"/>
<dbReference type="EMBL" id="CP001010">
    <property type="protein sequence ID" value="ACB44078.1"/>
    <property type="molecule type" value="Genomic_DNA"/>
</dbReference>
<dbReference type="AlphaFoldDB" id="B1XUQ1"/>
<protein>
    <submittedName>
        <fullName evidence="1">Thioesterase superfamily protein</fullName>
    </submittedName>
</protein>
<accession>B1XUQ1</accession>
<gene>
    <name evidence="1" type="ordered locus">Pnec_0879</name>
</gene>